<comment type="subcellular location">
    <subcellularLocation>
        <location evidence="1">Golgi apparatus membrane</location>
        <topology evidence="1">Single-pass type IV membrane protein</topology>
    </subcellularLocation>
</comment>
<feature type="coiled-coil region" evidence="10">
    <location>
        <begin position="450"/>
        <end position="484"/>
    </location>
</feature>
<accession>A0ABY8ES84</accession>
<evidence type="ECO:0000256" key="8">
    <source>
        <dbReference type="ARBA" id="ARBA00023054"/>
    </source>
</evidence>
<feature type="coiled-coil region" evidence="10">
    <location>
        <begin position="118"/>
        <end position="152"/>
    </location>
</feature>
<dbReference type="Proteomes" id="UP000818624">
    <property type="component" value="Chromosome 2"/>
</dbReference>
<dbReference type="Pfam" id="PF08172">
    <property type="entry name" value="CASP_C"/>
    <property type="match status" value="1"/>
</dbReference>
<dbReference type="EMBL" id="CP046235">
    <property type="protein sequence ID" value="WFD47285.1"/>
    <property type="molecule type" value="Genomic_DNA"/>
</dbReference>
<dbReference type="InterPro" id="IPR012955">
    <property type="entry name" value="CASP_C"/>
</dbReference>
<sequence length="495" mass="54939">MPDVAPVLASWRELRFAALQTELAALAPQLADAQRNALVSRKSLADRTREFKRQSPESQLEGIRALLKAYQGEIDALTTRAKHAEGVVMDLETRLRPAADPFPVLETLATQADAAQDIDAMRAELAHAIEQRDTVQSQYAAAEARISELVQRDAAVASDAAARVDEARADAERRAADREASLRREITALQGHLRELRASHEQVSTQLLSAPSEAPSDAHAEQVATLMQHLQDANARAAQAERRVAALRAESEQARTEETQLRRQQVVHLQARLAELERTQAQQRDTQAQREADAQRAGDAQRAQLVQRAETAEADVVALRQALAQRADYDEMKRELAVLKAVEFAGEEDDANADADAEGAPRGASSLETHLVRRNRKLQDELATLRASVTDFQRRTAQSDTELDAQRSRIHELEALTKRLETDLLHAAPEAPETPSAGTSGLLPIVTSQRDRFRQRNAELEQELRTQLEAMSEQRGEIKRLQADNVAMYEKHQSL</sequence>
<evidence type="ECO:0000259" key="13">
    <source>
        <dbReference type="Pfam" id="PF25398"/>
    </source>
</evidence>
<evidence type="ECO:0000256" key="5">
    <source>
        <dbReference type="ARBA" id="ARBA00022692"/>
    </source>
</evidence>
<evidence type="ECO:0000259" key="12">
    <source>
        <dbReference type="Pfam" id="PF08172"/>
    </source>
</evidence>
<evidence type="ECO:0000256" key="3">
    <source>
        <dbReference type="ARBA" id="ARBA00018691"/>
    </source>
</evidence>
<evidence type="ECO:0000256" key="10">
    <source>
        <dbReference type="SAM" id="Coils"/>
    </source>
</evidence>
<reference evidence="14 15" key="1">
    <citation type="journal article" date="2020" name="Elife">
        <title>Loss of centromere function drives karyotype evolution in closely related Malassezia species.</title>
        <authorList>
            <person name="Sankaranarayanan S.R."/>
            <person name="Ianiri G."/>
            <person name="Coelho M.A."/>
            <person name="Reza M.H."/>
            <person name="Thimmappa B.C."/>
            <person name="Ganguly P."/>
            <person name="Vadnala R.N."/>
            <person name="Sun S."/>
            <person name="Siddharthan R."/>
            <person name="Tellgren-Roth C."/>
            <person name="Dawson T.L."/>
            <person name="Heitman J."/>
            <person name="Sanyal K."/>
        </authorList>
    </citation>
    <scope>NUCLEOTIDE SEQUENCE [LARGE SCALE GENOMIC DNA]</scope>
    <source>
        <strain evidence="14">CBS14141</strain>
    </source>
</reference>
<keyword evidence="15" id="KW-1185">Reference proteome</keyword>
<evidence type="ECO:0000256" key="6">
    <source>
        <dbReference type="ARBA" id="ARBA00022989"/>
    </source>
</evidence>
<feature type="domain" description="CASP C-terminal" evidence="12">
    <location>
        <begin position="374"/>
        <end position="492"/>
    </location>
</feature>
<evidence type="ECO:0000256" key="1">
    <source>
        <dbReference type="ARBA" id="ARBA00004409"/>
    </source>
</evidence>
<dbReference type="Gene3D" id="1.10.287.1490">
    <property type="match status" value="1"/>
</dbReference>
<feature type="region of interest" description="Disordered" evidence="11">
    <location>
        <begin position="278"/>
        <end position="300"/>
    </location>
</feature>
<feature type="compositionally biased region" description="Basic and acidic residues" evidence="11">
    <location>
        <begin position="287"/>
        <end position="296"/>
    </location>
</feature>
<keyword evidence="7" id="KW-0333">Golgi apparatus</keyword>
<evidence type="ECO:0000256" key="11">
    <source>
        <dbReference type="SAM" id="MobiDB-lite"/>
    </source>
</evidence>
<evidence type="ECO:0000256" key="2">
    <source>
        <dbReference type="ARBA" id="ARBA00006415"/>
    </source>
</evidence>
<dbReference type="InterPro" id="IPR057476">
    <property type="entry name" value="Cux_N"/>
</dbReference>
<evidence type="ECO:0000313" key="14">
    <source>
        <dbReference type="EMBL" id="WFD47285.1"/>
    </source>
</evidence>
<evidence type="ECO:0000256" key="4">
    <source>
        <dbReference type="ARBA" id="ARBA00022448"/>
    </source>
</evidence>
<evidence type="ECO:0000256" key="7">
    <source>
        <dbReference type="ARBA" id="ARBA00023034"/>
    </source>
</evidence>
<dbReference type="PANTHER" id="PTHR14043">
    <property type="entry name" value="CCAAT DISPLACEMENT PROTEIN-RELATED"/>
    <property type="match status" value="1"/>
</dbReference>
<gene>
    <name evidence="14" type="ORF">GLX27_001936</name>
</gene>
<keyword evidence="4" id="KW-0813">Transport</keyword>
<evidence type="ECO:0000313" key="15">
    <source>
        <dbReference type="Proteomes" id="UP000818624"/>
    </source>
</evidence>
<organism evidence="14 15">
    <name type="scientific">Malassezia furfur</name>
    <name type="common">Pityriasis versicolor infection agent</name>
    <name type="synonym">Pityrosporum furfur</name>
    <dbReference type="NCBI Taxonomy" id="55194"/>
    <lineage>
        <taxon>Eukaryota</taxon>
        <taxon>Fungi</taxon>
        <taxon>Dikarya</taxon>
        <taxon>Basidiomycota</taxon>
        <taxon>Ustilaginomycotina</taxon>
        <taxon>Malasseziomycetes</taxon>
        <taxon>Malasseziales</taxon>
        <taxon>Malasseziaceae</taxon>
        <taxon>Malassezia</taxon>
    </lineage>
</organism>
<name>A0ABY8ES84_MALFU</name>
<dbReference type="PANTHER" id="PTHR14043:SF2">
    <property type="entry name" value="HOMEOBOX PROTEIN CUT"/>
    <property type="match status" value="1"/>
</dbReference>
<feature type="domain" description="Cux N-terminal" evidence="13">
    <location>
        <begin position="4"/>
        <end position="111"/>
    </location>
</feature>
<protein>
    <recommendedName>
        <fullName evidence="3">Protein CASP</fullName>
    </recommendedName>
</protein>
<keyword evidence="5" id="KW-0812">Transmembrane</keyword>
<comment type="similarity">
    <text evidence="2">Belongs to the CASP family.</text>
</comment>
<dbReference type="Pfam" id="PF25398">
    <property type="entry name" value="CUX1_N"/>
    <property type="match status" value="1"/>
</dbReference>
<proteinExistence type="inferred from homology"/>
<keyword evidence="6" id="KW-1133">Transmembrane helix</keyword>
<keyword evidence="9" id="KW-0472">Membrane</keyword>
<keyword evidence="8 10" id="KW-0175">Coiled coil</keyword>
<evidence type="ECO:0000256" key="9">
    <source>
        <dbReference type="ARBA" id="ARBA00023136"/>
    </source>
</evidence>
<feature type="coiled-coil region" evidence="10">
    <location>
        <begin position="375"/>
        <end position="423"/>
    </location>
</feature>